<proteinExistence type="predicted"/>
<dbReference type="EMBL" id="JAWZZT010000837">
    <property type="protein sequence ID" value="MDX7018363.1"/>
    <property type="molecule type" value="Genomic_DNA"/>
</dbReference>
<name>A0AAW9EBV6_KLEAE</name>
<dbReference type="Pfam" id="PF08406">
    <property type="entry name" value="CbbQ_C"/>
    <property type="match status" value="1"/>
</dbReference>
<evidence type="ECO:0000259" key="1">
    <source>
        <dbReference type="Pfam" id="PF08406"/>
    </source>
</evidence>
<gene>
    <name evidence="2" type="ORF">SJ059_28495</name>
</gene>
<dbReference type="Proteomes" id="UP001279012">
    <property type="component" value="Unassembled WGS sequence"/>
</dbReference>
<dbReference type="InterPro" id="IPR013615">
    <property type="entry name" value="CbbQ_C"/>
</dbReference>
<dbReference type="AlphaFoldDB" id="A0AAW9EBV6"/>
<organism evidence="2 3">
    <name type="scientific">Klebsiella aerogenes</name>
    <name type="common">Enterobacter aerogenes</name>
    <dbReference type="NCBI Taxonomy" id="548"/>
    <lineage>
        <taxon>Bacteria</taxon>
        <taxon>Pseudomonadati</taxon>
        <taxon>Pseudomonadota</taxon>
        <taxon>Gammaproteobacteria</taxon>
        <taxon>Enterobacterales</taxon>
        <taxon>Enterobacteriaceae</taxon>
        <taxon>Klebsiella/Raoultella group</taxon>
        <taxon>Klebsiella</taxon>
    </lineage>
</organism>
<feature type="domain" description="CbbQ/NirQ/NorQ C-terminal" evidence="1">
    <location>
        <begin position="2"/>
        <end position="55"/>
    </location>
</feature>
<evidence type="ECO:0000313" key="3">
    <source>
        <dbReference type="Proteomes" id="UP001279012"/>
    </source>
</evidence>
<comment type="caution">
    <text evidence="2">The sequence shown here is derived from an EMBL/GenBank/DDBJ whole genome shotgun (WGS) entry which is preliminary data.</text>
</comment>
<reference evidence="2" key="1">
    <citation type="submission" date="2023-11" db="EMBL/GenBank/DDBJ databases">
        <title>Detection of rare carbapenemases in Enterobacterales - comparison of two colorimetric and two CIM-based carbapenemase assays.</title>
        <authorList>
            <person name="Schaffarczyk L."/>
            <person name="Noster J."/>
            <person name="Stelzer Y."/>
            <person name="Sattler J."/>
            <person name="Gatermann S."/>
            <person name="Hamprecht A."/>
        </authorList>
    </citation>
    <scope>NUCLEOTIDE SEQUENCE</scope>
    <source>
        <strain evidence="2">CIM-Cont-037</strain>
    </source>
</reference>
<evidence type="ECO:0000313" key="2">
    <source>
        <dbReference type="EMBL" id="MDX7018363.1"/>
    </source>
</evidence>
<sequence>AELSITMSTRTLVRWAKLTLAFKGAPNAVEYALVRSLTARAELEQREAIHRIAADVFGDHWED</sequence>
<protein>
    <submittedName>
        <fullName evidence="2">CbbQ/NirQ/NorQ C-terminal domain-containing protein</fullName>
    </submittedName>
</protein>
<feature type="non-terminal residue" evidence="2">
    <location>
        <position position="1"/>
    </location>
</feature>
<accession>A0AAW9EBV6</accession>